<sequence length="132" mass="15540">MSHMPSWLRRLWSTWKTTIAQRNIAERDALNSTEFYDRYYLGSGIAPDLVEEILQLVASELRVDVRQLRPADRFAIELTPGRWNEWDSGFAMLMTHLDVIARDRRRTIDTPVVTVDDYIRAMAMVYPDRHVE</sequence>
<gene>
    <name evidence="1" type="ORF">PDM29_07270</name>
</gene>
<dbReference type="EMBL" id="CP115541">
    <property type="protein sequence ID" value="WNH54070.1"/>
    <property type="molecule type" value="Genomic_DNA"/>
</dbReference>
<organism evidence="1 2">
    <name type="scientific">Stenotrophomonas oahuensis</name>
    <dbReference type="NCBI Taxonomy" id="3003271"/>
    <lineage>
        <taxon>Bacteria</taxon>
        <taxon>Pseudomonadati</taxon>
        <taxon>Pseudomonadota</taxon>
        <taxon>Gammaproteobacteria</taxon>
        <taxon>Lysobacterales</taxon>
        <taxon>Lysobacteraceae</taxon>
        <taxon>Stenotrophomonas</taxon>
    </lineage>
</organism>
<evidence type="ECO:0000313" key="1">
    <source>
        <dbReference type="EMBL" id="WNH54070.1"/>
    </source>
</evidence>
<reference evidence="1 2" key="1">
    <citation type="submission" date="2022-12" db="EMBL/GenBank/DDBJ databases">
        <title>Two new species, Stenotrophomonas aracearum and Stenotrophomonas oahuensis, isolated from Anthurium (Araceae family) in Hawaii.</title>
        <authorList>
            <person name="Chunag S.C."/>
            <person name="Dobhal S."/>
            <person name="Alvarez A."/>
            <person name="Arif M."/>
        </authorList>
    </citation>
    <scope>NUCLEOTIDE SEQUENCE [LARGE SCALE GENOMIC DNA]</scope>
    <source>
        <strain evidence="1 2">A5586</strain>
    </source>
</reference>
<proteinExistence type="predicted"/>
<name>A0ABY9YSZ9_9GAMM</name>
<accession>A0ABY9YSZ9</accession>
<protein>
    <submittedName>
        <fullName evidence="1">Uncharacterized protein</fullName>
    </submittedName>
</protein>
<keyword evidence="2" id="KW-1185">Reference proteome</keyword>
<evidence type="ECO:0000313" key="2">
    <source>
        <dbReference type="Proteomes" id="UP001302072"/>
    </source>
</evidence>
<dbReference type="RefSeq" id="WP_311193183.1">
    <property type="nucleotide sequence ID" value="NZ_CP115541.1"/>
</dbReference>
<dbReference type="Proteomes" id="UP001302072">
    <property type="component" value="Chromosome"/>
</dbReference>